<evidence type="ECO:0000313" key="5">
    <source>
        <dbReference type="EMBL" id="MBJ6359868.1"/>
    </source>
</evidence>
<dbReference type="InterPro" id="IPR013766">
    <property type="entry name" value="Thioredoxin_domain"/>
</dbReference>
<keyword evidence="3" id="KW-0676">Redox-active center</keyword>
<keyword evidence="2" id="KW-1015">Disulfide bond</keyword>
<dbReference type="GO" id="GO:0045454">
    <property type="term" value="P:cell redox homeostasis"/>
    <property type="evidence" value="ECO:0007669"/>
    <property type="project" value="TreeGrafter"/>
</dbReference>
<dbReference type="GO" id="GO:0015035">
    <property type="term" value="F:protein-disulfide reductase activity"/>
    <property type="evidence" value="ECO:0007669"/>
    <property type="project" value="TreeGrafter"/>
</dbReference>
<dbReference type="CDD" id="cd02947">
    <property type="entry name" value="TRX_family"/>
    <property type="match status" value="1"/>
</dbReference>
<dbReference type="Gene3D" id="3.40.30.10">
    <property type="entry name" value="Glutaredoxin"/>
    <property type="match status" value="1"/>
</dbReference>
<evidence type="ECO:0000256" key="1">
    <source>
        <dbReference type="ARBA" id="ARBA00008987"/>
    </source>
</evidence>
<dbReference type="PANTHER" id="PTHR45663">
    <property type="entry name" value="GEO12009P1"/>
    <property type="match status" value="1"/>
</dbReference>
<reference evidence="5" key="1">
    <citation type="submission" date="2020-12" db="EMBL/GenBank/DDBJ databases">
        <authorList>
            <person name="Huq M.A."/>
        </authorList>
    </citation>
    <scope>NUCLEOTIDE SEQUENCE</scope>
    <source>
        <strain evidence="5">MAHUQ-46</strain>
    </source>
</reference>
<organism evidence="5 6">
    <name type="scientific">Paenibacillus roseus</name>
    <dbReference type="NCBI Taxonomy" id="2798579"/>
    <lineage>
        <taxon>Bacteria</taxon>
        <taxon>Bacillati</taxon>
        <taxon>Bacillota</taxon>
        <taxon>Bacilli</taxon>
        <taxon>Bacillales</taxon>
        <taxon>Paenibacillaceae</taxon>
        <taxon>Paenibacillus</taxon>
    </lineage>
</organism>
<proteinExistence type="inferred from homology"/>
<evidence type="ECO:0000256" key="2">
    <source>
        <dbReference type="ARBA" id="ARBA00023157"/>
    </source>
</evidence>
<dbReference type="Pfam" id="PF00085">
    <property type="entry name" value="Thioredoxin"/>
    <property type="match status" value="1"/>
</dbReference>
<evidence type="ECO:0000313" key="6">
    <source>
        <dbReference type="Proteomes" id="UP000640274"/>
    </source>
</evidence>
<accession>A0A934J1R6</accession>
<keyword evidence="6" id="KW-1185">Reference proteome</keyword>
<dbReference type="PANTHER" id="PTHR45663:SF11">
    <property type="entry name" value="GEO12009P1"/>
    <property type="match status" value="1"/>
</dbReference>
<dbReference type="RefSeq" id="WP_199017386.1">
    <property type="nucleotide sequence ID" value="NZ_JAELUP010000001.1"/>
</dbReference>
<dbReference type="GO" id="GO:0005829">
    <property type="term" value="C:cytosol"/>
    <property type="evidence" value="ECO:0007669"/>
    <property type="project" value="TreeGrafter"/>
</dbReference>
<name>A0A934J1R6_9BACL</name>
<dbReference type="Proteomes" id="UP000640274">
    <property type="component" value="Unassembled WGS sequence"/>
</dbReference>
<sequence>MKKMSIYLIIVVALFGLIFILNQSDKNALYGKPSSQLNPATKAQLKDPNYQNIILPAELNSRVQSGEEMFVYFFASDCSHCKNTTPVLMPIAQDLGIDLPQFNLREFQEYFGKYEIEYTPTLVYYKDGKQVERLEGGISLDGGPGYTKEDYIDFFNRNKEG</sequence>
<dbReference type="AlphaFoldDB" id="A0A934J1R6"/>
<dbReference type="InterPro" id="IPR036249">
    <property type="entry name" value="Thioredoxin-like_sf"/>
</dbReference>
<protein>
    <submittedName>
        <fullName evidence="5">Thioredoxin family protein</fullName>
    </submittedName>
</protein>
<comment type="similarity">
    <text evidence="1">Belongs to the thioredoxin family.</text>
</comment>
<gene>
    <name evidence="5" type="ORF">JFN88_00815</name>
</gene>
<evidence type="ECO:0000259" key="4">
    <source>
        <dbReference type="Pfam" id="PF00085"/>
    </source>
</evidence>
<dbReference type="SUPFAM" id="SSF52833">
    <property type="entry name" value="Thioredoxin-like"/>
    <property type="match status" value="1"/>
</dbReference>
<comment type="caution">
    <text evidence="5">The sequence shown here is derived from an EMBL/GenBank/DDBJ whole genome shotgun (WGS) entry which is preliminary data.</text>
</comment>
<feature type="domain" description="Thioredoxin" evidence="4">
    <location>
        <begin position="57"/>
        <end position="139"/>
    </location>
</feature>
<dbReference type="EMBL" id="JAELUP010000001">
    <property type="protein sequence ID" value="MBJ6359868.1"/>
    <property type="molecule type" value="Genomic_DNA"/>
</dbReference>
<evidence type="ECO:0000256" key="3">
    <source>
        <dbReference type="ARBA" id="ARBA00023284"/>
    </source>
</evidence>